<evidence type="ECO:0000259" key="4">
    <source>
        <dbReference type="PROSITE" id="PS51677"/>
    </source>
</evidence>
<evidence type="ECO:0000313" key="6">
    <source>
        <dbReference type="Proteomes" id="UP000014020"/>
    </source>
</evidence>
<comment type="caution">
    <text evidence="5">The sequence shown here is derived from an EMBL/GenBank/DDBJ whole genome shotgun (WGS) entry which is preliminary data.</text>
</comment>
<dbReference type="PATRIC" id="fig|1053236.3.peg.5843"/>
<keyword evidence="3" id="KW-0472">Membrane</keyword>
<evidence type="ECO:0000256" key="3">
    <source>
        <dbReference type="SAM" id="Phobius"/>
    </source>
</evidence>
<dbReference type="InterPro" id="IPR011123">
    <property type="entry name" value="Y_Y_Y"/>
</dbReference>
<dbReference type="HOGENOM" id="CLU_030024_2_2_9"/>
<dbReference type="Pfam" id="PF01522">
    <property type="entry name" value="Polysacc_deac_1"/>
    <property type="match status" value="1"/>
</dbReference>
<evidence type="ECO:0000256" key="1">
    <source>
        <dbReference type="ARBA" id="ARBA00004613"/>
    </source>
</evidence>
<dbReference type="CDD" id="cd10966">
    <property type="entry name" value="CE4_yadE_5s"/>
    <property type="match status" value="1"/>
</dbReference>
<keyword evidence="3" id="KW-1133">Transmembrane helix</keyword>
<dbReference type="GO" id="GO:0016810">
    <property type="term" value="F:hydrolase activity, acting on carbon-nitrogen (but not peptide) bonds"/>
    <property type="evidence" value="ECO:0007669"/>
    <property type="project" value="InterPro"/>
</dbReference>
<dbReference type="InterPro" id="IPR002509">
    <property type="entry name" value="NODB_dom"/>
</dbReference>
<organism evidence="5 6">
    <name type="scientific">Bacillus cereus (strain VD146)</name>
    <dbReference type="NCBI Taxonomy" id="1053236"/>
    <lineage>
        <taxon>Bacteria</taxon>
        <taxon>Bacillati</taxon>
        <taxon>Bacillota</taxon>
        <taxon>Bacilli</taxon>
        <taxon>Bacillales</taxon>
        <taxon>Bacillaceae</taxon>
        <taxon>Bacillus</taxon>
        <taxon>Bacillus cereus group</taxon>
    </lineage>
</organism>
<dbReference type="Proteomes" id="UP000014020">
    <property type="component" value="Unassembled WGS sequence"/>
</dbReference>
<dbReference type="GO" id="GO:0005975">
    <property type="term" value="P:carbohydrate metabolic process"/>
    <property type="evidence" value="ECO:0007669"/>
    <property type="project" value="InterPro"/>
</dbReference>
<evidence type="ECO:0000256" key="2">
    <source>
        <dbReference type="ARBA" id="ARBA00022729"/>
    </source>
</evidence>
<protein>
    <recommendedName>
        <fullName evidence="4">NodB homology domain-containing protein</fullName>
    </recommendedName>
</protein>
<keyword evidence="3" id="KW-0812">Transmembrane</keyword>
<dbReference type="GO" id="GO:0005576">
    <property type="term" value="C:extracellular region"/>
    <property type="evidence" value="ECO:0007669"/>
    <property type="project" value="UniProtKB-SubCell"/>
</dbReference>
<dbReference type="InterPro" id="IPR051398">
    <property type="entry name" value="Polysacch_Deacetylase"/>
</dbReference>
<dbReference type="InterPro" id="IPR011330">
    <property type="entry name" value="Glyco_hydro/deAcase_b/a-brl"/>
</dbReference>
<feature type="domain" description="NodB homology" evidence="4">
    <location>
        <begin position="114"/>
        <end position="371"/>
    </location>
</feature>
<dbReference type="PANTHER" id="PTHR34216">
    <property type="match status" value="1"/>
</dbReference>
<evidence type="ECO:0000313" key="5">
    <source>
        <dbReference type="EMBL" id="EOP33819.1"/>
    </source>
</evidence>
<sequence>MDARVRKGNKLKFIGLTIFILVILAGGIFAAFKRGNKVISGSSSPDQKIPVLMYHHLLKNEEKQSQPNFKNKGTISTVEQFEKQMQYLSDNHYHTLTLQEFEDFIVKKKKIPKKSVLITFDDGLKSNYVYAYPILKKYKMHAAAFVITSRLTDEIETFNSRKLQSLSKEELNQMRDVFEIGSHTHNLHNRSNGEADLILKDEETVKKDIQESKQILNTDYFCYPFGIYNQKSIAILRDLKFHLAFTTNEGYATEENKKLEINRFGISPQVDMKKFADIVSGKVKVMKINHVSIQQSSENELRVESKATGKDLNYAYYVYKDNKIMKKIDYSSKDSFTYKLKESGEYKIKVFIQDKNGDKDSKETTKLQVSI</sequence>
<comment type="subcellular location">
    <subcellularLocation>
        <location evidence="1">Secreted</location>
    </subcellularLocation>
</comment>
<dbReference type="PANTHER" id="PTHR34216:SF3">
    <property type="entry name" value="POLY-BETA-1,6-N-ACETYL-D-GLUCOSAMINE N-DEACETYLASE"/>
    <property type="match status" value="1"/>
</dbReference>
<feature type="transmembrane region" description="Helical" evidence="3">
    <location>
        <begin position="12"/>
        <end position="32"/>
    </location>
</feature>
<accession>R8MIF4</accession>
<gene>
    <name evidence="5" type="ORF">IK1_04941</name>
</gene>
<reference evidence="6" key="1">
    <citation type="submission" date="2012-12" db="EMBL/GenBank/DDBJ databases">
        <title>The genome sequence of Bacillus cereus VD146.</title>
        <authorList>
            <consortium name="The Broad Institute Genome Sequencing Platform"/>
            <consortium name="The Broad Institute Genome Sequencing Center for Infectious Disease"/>
            <person name="Feldgarden M."/>
            <person name="Van der Auwera G.A."/>
            <person name="Mahillon J."/>
            <person name="Duprez V."/>
            <person name="Timmery S."/>
            <person name="Mattelet C."/>
            <person name="Dierick K."/>
            <person name="Sun M."/>
            <person name="Yu Z."/>
            <person name="Zhu L."/>
            <person name="Hu X."/>
            <person name="Shank E.B."/>
            <person name="Swiecicka I."/>
            <person name="Hansen B.M."/>
            <person name="Andrup L."/>
            <person name="Walker B."/>
            <person name="Young S.K."/>
            <person name="Zeng Q."/>
            <person name="Gargeya S."/>
            <person name="Fitzgerald M."/>
            <person name="Haas B."/>
            <person name="Abouelleil A."/>
            <person name="Alvarado L."/>
            <person name="Arachchi H.M."/>
            <person name="Berlin A.M."/>
            <person name="Chapman S.B."/>
            <person name="Dewar J."/>
            <person name="Goldberg J."/>
            <person name="Griggs A."/>
            <person name="Gujja S."/>
            <person name="Hansen M."/>
            <person name="Howarth C."/>
            <person name="Imamovic A."/>
            <person name="Larimer J."/>
            <person name="McCowan C."/>
            <person name="Murphy C."/>
            <person name="Neiman D."/>
            <person name="Pearson M."/>
            <person name="Priest M."/>
            <person name="Roberts A."/>
            <person name="Saif S."/>
            <person name="Shea T."/>
            <person name="Sisk P."/>
            <person name="Sykes S."/>
            <person name="Wortman J."/>
            <person name="Nusbaum C."/>
            <person name="Birren B."/>
        </authorList>
    </citation>
    <scope>NUCLEOTIDE SEQUENCE [LARGE SCALE GENOMIC DNA]</scope>
    <source>
        <strain evidence="6">VD146</strain>
    </source>
</reference>
<dbReference type="Gene3D" id="3.20.20.370">
    <property type="entry name" value="Glycoside hydrolase/deacetylase"/>
    <property type="match status" value="1"/>
</dbReference>
<dbReference type="Pfam" id="PF07495">
    <property type="entry name" value="Y_Y_Y"/>
    <property type="match status" value="1"/>
</dbReference>
<proteinExistence type="predicted"/>
<keyword evidence="2" id="KW-0732">Signal</keyword>
<dbReference type="SUPFAM" id="SSF88713">
    <property type="entry name" value="Glycoside hydrolase/deacetylase"/>
    <property type="match status" value="1"/>
</dbReference>
<dbReference type="EMBL" id="AHFE01000066">
    <property type="protein sequence ID" value="EOP33819.1"/>
    <property type="molecule type" value="Genomic_DNA"/>
</dbReference>
<dbReference type="PROSITE" id="PS51677">
    <property type="entry name" value="NODB"/>
    <property type="match status" value="1"/>
</dbReference>
<dbReference type="AlphaFoldDB" id="R8MIF4"/>
<name>R8MIF4_BACCX</name>